<dbReference type="Gene3D" id="2.30.42.10">
    <property type="match status" value="1"/>
</dbReference>
<feature type="region of interest" description="Disordered" evidence="1">
    <location>
        <begin position="233"/>
        <end position="278"/>
    </location>
</feature>
<evidence type="ECO:0000256" key="2">
    <source>
        <dbReference type="SAM" id="Phobius"/>
    </source>
</evidence>
<dbReference type="CDD" id="cd12087">
    <property type="entry name" value="TM_EGFR-like"/>
    <property type="match status" value="1"/>
</dbReference>
<proteinExistence type="predicted"/>
<name>A0AAD9DI72_9STRA</name>
<feature type="transmembrane region" description="Helical" evidence="2">
    <location>
        <begin position="447"/>
        <end position="469"/>
    </location>
</feature>
<protein>
    <recommendedName>
        <fullName evidence="3">PDZ domain-containing protein</fullName>
    </recommendedName>
</protein>
<sequence length="616" mass="66174">MKQVVATAAAKAAVAAAAATGGGTQRMAVVNHEPQPQHKLFNDRHLQDAVDTSTVSIGGAAFFDVNGNGQLNLDQGDGSINPISNTAISVLAELWSCDNGQNLGYQLTDASGNYVFTVPAEPGRACYYVRFDTSSMEGTFSCSGQPKCATDNLMLSAGQEALDIDVGIQSSDFDALVAALEEDIVDEDPVTDDGDGWSISGGLVFEPMTYQPTYVIPSRPSPAVSTPPPTFATFVPDTPSPSVKETTLIPTNSPSAGSITEEAPEDNDDTEQQATSSSGLIQLNSQIRVMLSNIESPMEDNSQELFEDVCDTFLNEQLAIAVPPVSYIKCTVVDQSVESGRRRRLRNLEQVERLLGSTLAVEVVVTGVALPTNTIKTQEQVKFQDKIAGTFTAQGDQFVRLLKKEEAKVVTDFNDATFPTLDRVWVVKIMDAAGDVMTSNQNDGSSIGLIAAIAAGGVVLLLLAIFLVVRFRSQKRKQQDLKAIDSNETESSLSPNNGSRLPNNTIGYFSTPVLSSSGIEVDHRDVSPTDMASRVQRDVMCPPGKLRILIANTQGYGPAIHTIKPNSPVEGLLFVGDIIAAVNDTNTRNSRADEITRLLKVTVREERKITVLSLRR</sequence>
<dbReference type="SUPFAM" id="SSF117074">
    <property type="entry name" value="Hypothetical protein PA1324"/>
    <property type="match status" value="1"/>
</dbReference>
<feature type="compositionally biased region" description="Acidic residues" evidence="1">
    <location>
        <begin position="262"/>
        <end position="271"/>
    </location>
</feature>
<feature type="region of interest" description="Disordered" evidence="1">
    <location>
        <begin position="479"/>
        <end position="503"/>
    </location>
</feature>
<dbReference type="SUPFAM" id="SSF50156">
    <property type="entry name" value="PDZ domain-like"/>
    <property type="match status" value="1"/>
</dbReference>
<keyword evidence="5" id="KW-1185">Reference proteome</keyword>
<accession>A0AAD9DI72</accession>
<dbReference type="PANTHER" id="PTHR38909">
    <property type="entry name" value="G PROTEIN GAMMA DOMAIN-CONTAINING PROTEIN"/>
    <property type="match status" value="1"/>
</dbReference>
<feature type="domain" description="PDZ" evidence="3">
    <location>
        <begin position="544"/>
        <end position="615"/>
    </location>
</feature>
<dbReference type="PANTHER" id="PTHR38909:SF1">
    <property type="entry name" value="G PROTEIN GAMMA DOMAIN-CONTAINING PROTEIN"/>
    <property type="match status" value="1"/>
</dbReference>
<keyword evidence="2" id="KW-0812">Transmembrane</keyword>
<dbReference type="Gene3D" id="2.60.40.10">
    <property type="entry name" value="Immunoglobulins"/>
    <property type="match status" value="1"/>
</dbReference>
<evidence type="ECO:0000259" key="3">
    <source>
        <dbReference type="SMART" id="SM00228"/>
    </source>
</evidence>
<evidence type="ECO:0000313" key="4">
    <source>
        <dbReference type="EMBL" id="KAK1747029.1"/>
    </source>
</evidence>
<keyword evidence="2" id="KW-1133">Transmembrane helix</keyword>
<evidence type="ECO:0000256" key="1">
    <source>
        <dbReference type="SAM" id="MobiDB-lite"/>
    </source>
</evidence>
<reference evidence="4" key="1">
    <citation type="submission" date="2023-06" db="EMBL/GenBank/DDBJ databases">
        <title>Survivors Of The Sea: Transcriptome response of Skeletonema marinoi to long-term dormancy.</title>
        <authorList>
            <person name="Pinder M.I.M."/>
            <person name="Kourtchenko O."/>
            <person name="Robertson E.K."/>
            <person name="Larsson T."/>
            <person name="Maumus F."/>
            <person name="Osuna-Cruz C.M."/>
            <person name="Vancaester E."/>
            <person name="Stenow R."/>
            <person name="Vandepoele K."/>
            <person name="Ploug H."/>
            <person name="Bruchert V."/>
            <person name="Godhe A."/>
            <person name="Topel M."/>
        </authorList>
    </citation>
    <scope>NUCLEOTIDE SEQUENCE</scope>
    <source>
        <strain evidence="4">R05AC</strain>
    </source>
</reference>
<feature type="compositionally biased region" description="Polar residues" evidence="1">
    <location>
        <begin position="240"/>
        <end position="258"/>
    </location>
</feature>
<keyword evidence="2" id="KW-0472">Membrane</keyword>
<dbReference type="InterPro" id="IPR013783">
    <property type="entry name" value="Ig-like_fold"/>
</dbReference>
<feature type="compositionally biased region" description="Polar residues" evidence="1">
    <location>
        <begin position="489"/>
        <end position="503"/>
    </location>
</feature>
<organism evidence="4 5">
    <name type="scientific">Skeletonema marinoi</name>
    <dbReference type="NCBI Taxonomy" id="267567"/>
    <lineage>
        <taxon>Eukaryota</taxon>
        <taxon>Sar</taxon>
        <taxon>Stramenopiles</taxon>
        <taxon>Ochrophyta</taxon>
        <taxon>Bacillariophyta</taxon>
        <taxon>Coscinodiscophyceae</taxon>
        <taxon>Thalassiosirophycidae</taxon>
        <taxon>Thalassiosirales</taxon>
        <taxon>Skeletonemataceae</taxon>
        <taxon>Skeletonema</taxon>
        <taxon>Skeletonema marinoi-dohrnii complex</taxon>
    </lineage>
</organism>
<gene>
    <name evidence="4" type="ORF">QTG54_002373</name>
</gene>
<dbReference type="Proteomes" id="UP001224775">
    <property type="component" value="Unassembled WGS sequence"/>
</dbReference>
<dbReference type="SMART" id="SM00228">
    <property type="entry name" value="PDZ"/>
    <property type="match status" value="1"/>
</dbReference>
<dbReference type="AlphaFoldDB" id="A0AAD9DI72"/>
<evidence type="ECO:0000313" key="5">
    <source>
        <dbReference type="Proteomes" id="UP001224775"/>
    </source>
</evidence>
<dbReference type="InterPro" id="IPR001478">
    <property type="entry name" value="PDZ"/>
</dbReference>
<dbReference type="EMBL" id="JATAAI010000003">
    <property type="protein sequence ID" value="KAK1747029.1"/>
    <property type="molecule type" value="Genomic_DNA"/>
</dbReference>
<comment type="caution">
    <text evidence="4">The sequence shown here is derived from an EMBL/GenBank/DDBJ whole genome shotgun (WGS) entry which is preliminary data.</text>
</comment>
<dbReference type="InterPro" id="IPR036034">
    <property type="entry name" value="PDZ_sf"/>
</dbReference>